<sequence length="97" mass="11019">CSAVPSSLHNSILFDYCWCIYDEYCHSQRHIDNNSFCSKHRGSGCPCSNHSRCSYYCRCRLSGVDSITADNSGRRYYGSSYRLHNASRGDYCGSFDS</sequence>
<dbReference type="Proteomes" id="UP000574390">
    <property type="component" value="Unassembled WGS sequence"/>
</dbReference>
<organism evidence="1 2">
    <name type="scientific">Perkinsus olseni</name>
    <name type="common">Perkinsus atlanticus</name>
    <dbReference type="NCBI Taxonomy" id="32597"/>
    <lineage>
        <taxon>Eukaryota</taxon>
        <taxon>Sar</taxon>
        <taxon>Alveolata</taxon>
        <taxon>Perkinsozoa</taxon>
        <taxon>Perkinsea</taxon>
        <taxon>Perkinsida</taxon>
        <taxon>Perkinsidae</taxon>
        <taxon>Perkinsus</taxon>
    </lineage>
</organism>
<dbReference type="EMBL" id="JABANM010023881">
    <property type="protein sequence ID" value="KAF4717149.1"/>
    <property type="molecule type" value="Genomic_DNA"/>
</dbReference>
<dbReference type="AlphaFoldDB" id="A0A7J6R8H9"/>
<feature type="non-terminal residue" evidence="1">
    <location>
        <position position="1"/>
    </location>
</feature>
<feature type="non-terminal residue" evidence="1">
    <location>
        <position position="97"/>
    </location>
</feature>
<reference evidence="1 2" key="1">
    <citation type="submission" date="2020-04" db="EMBL/GenBank/DDBJ databases">
        <title>Perkinsus olseni comparative genomics.</title>
        <authorList>
            <person name="Bogema D.R."/>
        </authorList>
    </citation>
    <scope>NUCLEOTIDE SEQUENCE [LARGE SCALE GENOMIC DNA]</scope>
    <source>
        <strain evidence="1">ATCC PRA-205</strain>
    </source>
</reference>
<evidence type="ECO:0000313" key="2">
    <source>
        <dbReference type="Proteomes" id="UP000574390"/>
    </source>
</evidence>
<name>A0A7J6R8H9_PEROL</name>
<proteinExistence type="predicted"/>
<gene>
    <name evidence="1" type="ORF">FOZ62_007381</name>
</gene>
<evidence type="ECO:0000313" key="1">
    <source>
        <dbReference type="EMBL" id="KAF4717149.1"/>
    </source>
</evidence>
<comment type="caution">
    <text evidence="1">The sequence shown here is derived from an EMBL/GenBank/DDBJ whole genome shotgun (WGS) entry which is preliminary data.</text>
</comment>
<protein>
    <submittedName>
        <fullName evidence="1">Uncharacterized protein</fullName>
    </submittedName>
</protein>
<accession>A0A7J6R8H9</accession>